<evidence type="ECO:0000313" key="2">
    <source>
        <dbReference type="Proteomes" id="UP000299102"/>
    </source>
</evidence>
<dbReference type="AlphaFoldDB" id="A0A4C1UBH7"/>
<dbReference type="Proteomes" id="UP000299102">
    <property type="component" value="Unassembled WGS sequence"/>
</dbReference>
<proteinExistence type="predicted"/>
<organism evidence="1 2">
    <name type="scientific">Eumeta variegata</name>
    <name type="common">Bagworm moth</name>
    <name type="synonym">Eumeta japonica</name>
    <dbReference type="NCBI Taxonomy" id="151549"/>
    <lineage>
        <taxon>Eukaryota</taxon>
        <taxon>Metazoa</taxon>
        <taxon>Ecdysozoa</taxon>
        <taxon>Arthropoda</taxon>
        <taxon>Hexapoda</taxon>
        <taxon>Insecta</taxon>
        <taxon>Pterygota</taxon>
        <taxon>Neoptera</taxon>
        <taxon>Endopterygota</taxon>
        <taxon>Lepidoptera</taxon>
        <taxon>Glossata</taxon>
        <taxon>Ditrysia</taxon>
        <taxon>Tineoidea</taxon>
        <taxon>Psychidae</taxon>
        <taxon>Oiketicinae</taxon>
        <taxon>Eumeta</taxon>
    </lineage>
</organism>
<dbReference type="EMBL" id="BGZK01000154">
    <property type="protein sequence ID" value="GBP23823.1"/>
    <property type="molecule type" value="Genomic_DNA"/>
</dbReference>
<protein>
    <submittedName>
        <fullName evidence="1">Uncharacterized protein</fullName>
    </submittedName>
</protein>
<comment type="caution">
    <text evidence="1">The sequence shown here is derived from an EMBL/GenBank/DDBJ whole genome shotgun (WGS) entry which is preliminary data.</text>
</comment>
<evidence type="ECO:0000313" key="1">
    <source>
        <dbReference type="EMBL" id="GBP23823.1"/>
    </source>
</evidence>
<accession>A0A4C1UBH7</accession>
<name>A0A4C1UBH7_EUMVA</name>
<gene>
    <name evidence="1" type="ORF">EVAR_86198_1</name>
</gene>
<sequence>MGSEVDRVVPEVVRRPAVSAAGAGVLRLKTSLSVAIDPLIVTPPHRADCRRPSEIISYFEMYVAVGLDRWINKSSVEIVQPPSRRTVGLKRRRRIIVYRHTASGLFPNGCSEGAGCHSKISIWFTDNRTKCRKRLLFETASTYWNRGRRLSFARSKRKTVTEIVDDINPREKNVKPGRGVIVVSLGTHPRSPVRSRTKPTDAVWHLGGMRPAPSGPPLPFYLPAKALAQMQTPGVHNAVFVHSARHLLFTVRDRPPARIDTALMSEIFQSLVADVGRPLRPHEDGLRVVGPLRNPDVTNYLTAAFGKLSDVPAGLRLTYKSYPRRAPGAGPAVGHSALRSGSGDSSHVINIRWAFC</sequence>
<keyword evidence="2" id="KW-1185">Reference proteome</keyword>
<reference evidence="1 2" key="1">
    <citation type="journal article" date="2019" name="Commun. Biol.">
        <title>The bagworm genome reveals a unique fibroin gene that provides high tensile strength.</title>
        <authorList>
            <person name="Kono N."/>
            <person name="Nakamura H."/>
            <person name="Ohtoshi R."/>
            <person name="Tomita M."/>
            <person name="Numata K."/>
            <person name="Arakawa K."/>
        </authorList>
    </citation>
    <scope>NUCLEOTIDE SEQUENCE [LARGE SCALE GENOMIC DNA]</scope>
</reference>